<keyword evidence="2" id="KW-1185">Reference proteome</keyword>
<protein>
    <submittedName>
        <fullName evidence="1">Uncharacterized protein</fullName>
    </submittedName>
</protein>
<organism evidence="1 2">
    <name type="scientific">Populus alba x Populus x berolinensis</name>
    <dbReference type="NCBI Taxonomy" id="444605"/>
    <lineage>
        <taxon>Eukaryota</taxon>
        <taxon>Viridiplantae</taxon>
        <taxon>Streptophyta</taxon>
        <taxon>Embryophyta</taxon>
        <taxon>Tracheophyta</taxon>
        <taxon>Spermatophyta</taxon>
        <taxon>Magnoliopsida</taxon>
        <taxon>eudicotyledons</taxon>
        <taxon>Gunneridae</taxon>
        <taxon>Pentapetalae</taxon>
        <taxon>rosids</taxon>
        <taxon>fabids</taxon>
        <taxon>Malpighiales</taxon>
        <taxon>Salicaceae</taxon>
        <taxon>Saliceae</taxon>
        <taxon>Populus</taxon>
    </lineage>
</organism>
<proteinExistence type="predicted"/>
<dbReference type="EMBL" id="JAQIZT010000016">
    <property type="protein sequence ID" value="KAJ6967557.1"/>
    <property type="molecule type" value="Genomic_DNA"/>
</dbReference>
<dbReference type="Proteomes" id="UP001164929">
    <property type="component" value="Chromosome 16"/>
</dbReference>
<name>A0AAD6LHZ7_9ROSI</name>
<evidence type="ECO:0000313" key="2">
    <source>
        <dbReference type="Proteomes" id="UP001164929"/>
    </source>
</evidence>
<sequence>MHVFKLRPTFNLIVATWINTSRRKKKVKQCSAICCCLTSNCLSSMEYKEGQKKGTRHEKGGWVLVKLPACRAGVVVERL</sequence>
<gene>
    <name evidence="1" type="ORF">NC653_035696</name>
</gene>
<comment type="caution">
    <text evidence="1">The sequence shown here is derived from an EMBL/GenBank/DDBJ whole genome shotgun (WGS) entry which is preliminary data.</text>
</comment>
<accession>A0AAD6LHZ7</accession>
<evidence type="ECO:0000313" key="1">
    <source>
        <dbReference type="EMBL" id="KAJ6967557.1"/>
    </source>
</evidence>
<reference evidence="1 2" key="1">
    <citation type="journal article" date="2023" name="Mol. Ecol. Resour.">
        <title>Chromosome-level genome assembly of a triploid poplar Populus alba 'Berolinensis'.</title>
        <authorList>
            <person name="Chen S."/>
            <person name="Yu Y."/>
            <person name="Wang X."/>
            <person name="Wang S."/>
            <person name="Zhang T."/>
            <person name="Zhou Y."/>
            <person name="He R."/>
            <person name="Meng N."/>
            <person name="Wang Y."/>
            <person name="Liu W."/>
            <person name="Liu Z."/>
            <person name="Liu J."/>
            <person name="Guo Q."/>
            <person name="Huang H."/>
            <person name="Sederoff R.R."/>
            <person name="Wang G."/>
            <person name="Qu G."/>
            <person name="Chen S."/>
        </authorList>
    </citation>
    <scope>NUCLEOTIDE SEQUENCE [LARGE SCALE GENOMIC DNA]</scope>
    <source>
        <strain evidence="1">SC-2020</strain>
    </source>
</reference>
<dbReference type="AlphaFoldDB" id="A0AAD6LHZ7"/>